<evidence type="ECO:0000256" key="4">
    <source>
        <dbReference type="PIRSR" id="PIRSR000390-2"/>
    </source>
</evidence>
<feature type="active site" description="Proton acceptor" evidence="3">
    <location>
        <position position="185"/>
    </location>
</feature>
<comment type="caution">
    <text evidence="6">The sequence shown here is derived from an EMBL/GenBank/DDBJ whole genome shotgun (WGS) entry which is preliminary data.</text>
</comment>
<name>A0A4R6WB78_9SPHI</name>
<evidence type="ECO:0000256" key="5">
    <source>
        <dbReference type="RuleBase" id="RU004508"/>
    </source>
</evidence>
<feature type="modified residue" description="N6-(pyridoxal phosphate)lysine" evidence="4">
    <location>
        <position position="185"/>
    </location>
</feature>
<dbReference type="OrthoDB" id="9804264at2"/>
<keyword evidence="1 4" id="KW-0663">Pyridoxal phosphate</keyword>
<accession>A0A4R6WB78</accession>
<sequence length="361" mass="39934">MIAYEDLKRVNAPFFEEYSTVFQRVLHSGWYILGQEVESFERQFATYCGAEHCVGVASGLDALVLALKQMGFSNGDEVIMPSNSYIASVLSVVHAGLKPVLVEPDIHSYNIDPSLIEAAITTKTKAILVVHLYGQMCDMDAIMTVAAKYHLHVIEDCAQSHGAKYRGKMAGTIGDFGAYSFYPTKNLGALGDGGALITNSSTAAQQIKVLRNYGSSVKYVNDEVGYNSRLDEVQAAFLGVKLKYLDVINAHKRMLASIYLSELKEQFILPVVNDGYEDVYHIFAIRHHDRDRLRGYLLDNGVKTEVHYPISPHQQKAMKGVFTGGGFPIAEEIQNTVLSLPISFAHTEAEVLQVVDVLNKF</sequence>
<dbReference type="EMBL" id="SNYV01000015">
    <property type="protein sequence ID" value="TDQ76639.1"/>
    <property type="molecule type" value="Genomic_DNA"/>
</dbReference>
<evidence type="ECO:0000256" key="1">
    <source>
        <dbReference type="ARBA" id="ARBA00022898"/>
    </source>
</evidence>
<evidence type="ECO:0000256" key="2">
    <source>
        <dbReference type="ARBA" id="ARBA00037999"/>
    </source>
</evidence>
<dbReference type="RefSeq" id="WP_133585441.1">
    <property type="nucleotide sequence ID" value="NZ_SNYV01000015.1"/>
</dbReference>
<dbReference type="AlphaFoldDB" id="A0A4R6WB78"/>
<dbReference type="PANTHER" id="PTHR30244">
    <property type="entry name" value="TRANSAMINASE"/>
    <property type="match status" value="1"/>
</dbReference>
<dbReference type="GO" id="GO:0000271">
    <property type="term" value="P:polysaccharide biosynthetic process"/>
    <property type="evidence" value="ECO:0007669"/>
    <property type="project" value="TreeGrafter"/>
</dbReference>
<evidence type="ECO:0000256" key="3">
    <source>
        <dbReference type="PIRSR" id="PIRSR000390-1"/>
    </source>
</evidence>
<evidence type="ECO:0000313" key="7">
    <source>
        <dbReference type="Proteomes" id="UP000295292"/>
    </source>
</evidence>
<dbReference type="Gene3D" id="3.90.1150.10">
    <property type="entry name" value="Aspartate Aminotransferase, domain 1"/>
    <property type="match status" value="1"/>
</dbReference>
<gene>
    <name evidence="6" type="ORF">CLV99_3232</name>
</gene>
<dbReference type="PIRSF" id="PIRSF000390">
    <property type="entry name" value="PLP_StrS"/>
    <property type="match status" value="1"/>
</dbReference>
<dbReference type="CDD" id="cd00616">
    <property type="entry name" value="AHBA_syn"/>
    <property type="match status" value="1"/>
</dbReference>
<dbReference type="SUPFAM" id="SSF53383">
    <property type="entry name" value="PLP-dependent transferases"/>
    <property type="match status" value="1"/>
</dbReference>
<protein>
    <submittedName>
        <fullName evidence="6">dTDP-4-amino-4,6-dideoxygalactose transaminase</fullName>
    </submittedName>
</protein>
<dbReference type="InterPro" id="IPR015421">
    <property type="entry name" value="PyrdxlP-dep_Trfase_major"/>
</dbReference>
<dbReference type="Proteomes" id="UP000295292">
    <property type="component" value="Unassembled WGS sequence"/>
</dbReference>
<dbReference type="InterPro" id="IPR015424">
    <property type="entry name" value="PyrdxlP-dep_Trfase"/>
</dbReference>
<dbReference type="FunFam" id="3.40.640.10:FF:000089">
    <property type="entry name" value="Aminotransferase, DegT/DnrJ/EryC1/StrS family"/>
    <property type="match status" value="1"/>
</dbReference>
<dbReference type="PANTHER" id="PTHR30244:SF36">
    <property type="entry name" value="3-OXO-GLUCOSE-6-PHOSPHATE:GLUTAMATE AMINOTRANSFERASE"/>
    <property type="match status" value="1"/>
</dbReference>
<dbReference type="Gene3D" id="3.40.640.10">
    <property type="entry name" value="Type I PLP-dependent aspartate aminotransferase-like (Major domain)"/>
    <property type="match status" value="1"/>
</dbReference>
<reference evidence="6 7" key="1">
    <citation type="submission" date="2019-03" db="EMBL/GenBank/DDBJ databases">
        <title>Genomic Encyclopedia of Archaeal and Bacterial Type Strains, Phase II (KMG-II): from individual species to whole genera.</title>
        <authorList>
            <person name="Goeker M."/>
        </authorList>
    </citation>
    <scope>NUCLEOTIDE SEQUENCE [LARGE SCALE GENOMIC DNA]</scope>
    <source>
        <strain evidence="6 7">DSM 28353</strain>
    </source>
</reference>
<dbReference type="Pfam" id="PF01041">
    <property type="entry name" value="DegT_DnrJ_EryC1"/>
    <property type="match status" value="1"/>
</dbReference>
<dbReference type="GO" id="GO:0030170">
    <property type="term" value="F:pyridoxal phosphate binding"/>
    <property type="evidence" value="ECO:0007669"/>
    <property type="project" value="UniProtKB-ARBA"/>
</dbReference>
<organism evidence="6 7">
    <name type="scientific">Sphingobacterium yanglingense</name>
    <dbReference type="NCBI Taxonomy" id="1437280"/>
    <lineage>
        <taxon>Bacteria</taxon>
        <taxon>Pseudomonadati</taxon>
        <taxon>Bacteroidota</taxon>
        <taxon>Sphingobacteriia</taxon>
        <taxon>Sphingobacteriales</taxon>
        <taxon>Sphingobacteriaceae</taxon>
        <taxon>Sphingobacterium</taxon>
    </lineage>
</organism>
<proteinExistence type="inferred from homology"/>
<dbReference type="InterPro" id="IPR015422">
    <property type="entry name" value="PyrdxlP-dep_Trfase_small"/>
</dbReference>
<evidence type="ECO:0000313" key="6">
    <source>
        <dbReference type="EMBL" id="TDQ76639.1"/>
    </source>
</evidence>
<comment type="similarity">
    <text evidence="2 5">Belongs to the DegT/DnrJ/EryC1 family.</text>
</comment>
<dbReference type="InterPro" id="IPR000653">
    <property type="entry name" value="DegT/StrS_aminotransferase"/>
</dbReference>
<keyword evidence="7" id="KW-1185">Reference proteome</keyword>
<dbReference type="GO" id="GO:0008483">
    <property type="term" value="F:transaminase activity"/>
    <property type="evidence" value="ECO:0007669"/>
    <property type="project" value="TreeGrafter"/>
</dbReference>